<dbReference type="EMBL" id="DUGC01000099">
    <property type="protein sequence ID" value="HIH10249.1"/>
    <property type="molecule type" value="Genomic_DNA"/>
</dbReference>
<comment type="caution">
    <text evidence="1">The sequence shown here is derived from an EMBL/GenBank/DDBJ whole genome shotgun (WGS) entry which is preliminary data.</text>
</comment>
<reference evidence="2" key="1">
    <citation type="journal article" date="2020" name="bioRxiv">
        <title>A rank-normalized archaeal taxonomy based on genome phylogeny resolves widespread incomplete and uneven classifications.</title>
        <authorList>
            <person name="Rinke C."/>
            <person name="Chuvochina M."/>
            <person name="Mussig A.J."/>
            <person name="Chaumeil P.-A."/>
            <person name="Waite D.W."/>
            <person name="Whitman W.B."/>
            <person name="Parks D.H."/>
            <person name="Hugenholtz P."/>
        </authorList>
    </citation>
    <scope>NUCLEOTIDE SEQUENCE [LARGE SCALE GENOMIC DNA]</scope>
</reference>
<evidence type="ECO:0000313" key="2">
    <source>
        <dbReference type="Proteomes" id="UP000565078"/>
    </source>
</evidence>
<dbReference type="AlphaFoldDB" id="A0A7J4J196"/>
<name>A0A7J4J196_9ARCH</name>
<feature type="non-terminal residue" evidence="1">
    <location>
        <position position="1"/>
    </location>
</feature>
<sequence length="165" mass="18233">NSSTYHAHADFKLILDGQSFDFNKSEYMSMPYRELSEKAHMHDYNPNVLHFHNKDATLEDFFSSIGMLASKECIDTNTTAYCAGNGKELAVYVNGGKNSAMFDYRPKDLDKILVYYGTGGPGGGDFNSLTNEACIYSKKCPVPEGFVLPQESCSGAEPCRLDKAP</sequence>
<accession>A0A7J4J196</accession>
<protein>
    <submittedName>
        <fullName evidence="1">Uncharacterized protein</fullName>
    </submittedName>
</protein>
<organism evidence="1 2">
    <name type="scientific">Candidatus Iainarchaeum sp</name>
    <dbReference type="NCBI Taxonomy" id="3101447"/>
    <lineage>
        <taxon>Archaea</taxon>
        <taxon>Candidatus Iainarchaeota</taxon>
        <taxon>Candidatus Iainarchaeia</taxon>
        <taxon>Candidatus Iainarchaeales</taxon>
        <taxon>Candidatus Iainarchaeaceae</taxon>
        <taxon>Candidatus Iainarchaeum</taxon>
    </lineage>
</organism>
<gene>
    <name evidence="1" type="ORF">HA254_06315</name>
</gene>
<dbReference type="Proteomes" id="UP000565078">
    <property type="component" value="Unassembled WGS sequence"/>
</dbReference>
<evidence type="ECO:0000313" key="1">
    <source>
        <dbReference type="EMBL" id="HIH10249.1"/>
    </source>
</evidence>
<proteinExistence type="predicted"/>